<feature type="compositionally biased region" description="Low complexity" evidence="1">
    <location>
        <begin position="621"/>
        <end position="633"/>
    </location>
</feature>
<evidence type="ECO:0000313" key="3">
    <source>
        <dbReference type="Proteomes" id="UP000012160"/>
    </source>
</evidence>
<feature type="region of interest" description="Disordered" evidence="1">
    <location>
        <begin position="621"/>
        <end position="641"/>
    </location>
</feature>
<dbReference type="EMBL" id="AHOQ02000048">
    <property type="protein sequence ID" value="EMO43843.1"/>
    <property type="molecule type" value="Genomic_DNA"/>
</dbReference>
<name>M6V2U1_9LEPT</name>
<evidence type="ECO:0000256" key="1">
    <source>
        <dbReference type="SAM" id="MobiDB-lite"/>
    </source>
</evidence>
<reference evidence="2 3" key="1">
    <citation type="submission" date="2013-01" db="EMBL/GenBank/DDBJ databases">
        <authorList>
            <person name="Harkins D.M."/>
            <person name="Durkin A.S."/>
            <person name="Brinkac L.M."/>
            <person name="Haft D.H."/>
            <person name="Selengut J.D."/>
            <person name="Sanka R."/>
            <person name="DePew J."/>
            <person name="Purushe J."/>
            <person name="Matthias M.A."/>
            <person name="Vinetz J.M."/>
            <person name="Sutton G.G."/>
            <person name="Nierman W.C."/>
            <person name="Fouts D.E."/>
        </authorList>
    </citation>
    <scope>NUCLEOTIDE SEQUENCE [LARGE SCALE GENOMIC DNA]</scope>
    <source>
        <strain evidence="2 3">ZUN179</strain>
    </source>
</reference>
<evidence type="ECO:0000313" key="2">
    <source>
        <dbReference type="EMBL" id="EMO43843.1"/>
    </source>
</evidence>
<dbReference type="AlphaFoldDB" id="M6V2U1"/>
<comment type="caution">
    <text evidence="2">The sequence shown here is derived from an EMBL/GenBank/DDBJ whole genome shotgun (WGS) entry which is preliminary data.</text>
</comment>
<proteinExistence type="predicted"/>
<organism evidence="2 3">
    <name type="scientific">Leptospira santarosai str. ZUN179</name>
    <dbReference type="NCBI Taxonomy" id="1049985"/>
    <lineage>
        <taxon>Bacteria</taxon>
        <taxon>Pseudomonadati</taxon>
        <taxon>Spirochaetota</taxon>
        <taxon>Spirochaetia</taxon>
        <taxon>Leptospirales</taxon>
        <taxon>Leptospiraceae</taxon>
        <taxon>Leptospira</taxon>
    </lineage>
</organism>
<sequence>MYANFPIKIPQNASVQIRFTNLQGVANPYALIRLQVKKNSRSSEILLSMDILPTDPGCDFENGIVAANFIPGQTRAMLGDEIYKYDLLVNRQGRITYDYHGSFELIGTITRDGDSFNPVEYQSILEKLASTLTGFGAWMIGVDASYWTTLLGSPNLVLERCLRWLRENKLAKLNPFAPGRILKSGATDTEVLVTGISIDSTDNLTGVKTLSLLDPPTLAEHATRRDWVESDTSTRIQTAVNLLVDGSPNSANTLRKIFEMLDNDPNFATTITSLIATKIPLSQKGTTNGVATLGLDGKVPSSQLPPSSGAVTSVNGQTGIVVLTNSDVNAAPASGISPGAITETTAKQFISAGLKGQVDEFTVISTLHQITPSPTKPFFDMARDVANGTDANWPQLGPHLRGIKCGVGDPYGTYADTFQVTAATKYDSNTSIELTLSGSTTASLLSMILDDFNYYAMFKSSDGITPATTNTTLIDGYALVIRAVTDIGNGTGKIAAGTYMQLKFTNGSILNTLNPSSLKLGVSYSGGANPIGTISGATIEIYPHRRLVTGVYNATSFRWRPVFDSVLRNRDIVSPGFLSGGRILDFSQGHIHTHTDRFGVNVGIYVFNAGSYYNFMTDMTSTTDSTSPPQSQSGFGPIRTGRKTQDRSLRVWMYLNAKEYVA</sequence>
<protein>
    <recommendedName>
        <fullName evidence="4">Phage tail protein</fullName>
    </recommendedName>
</protein>
<gene>
    <name evidence="2" type="ORF">LEP1GSC187_0532</name>
</gene>
<dbReference type="RefSeq" id="WP_004486566.1">
    <property type="nucleotide sequence ID" value="NZ_AHOQ02000048.1"/>
</dbReference>
<dbReference type="Proteomes" id="UP000012160">
    <property type="component" value="Unassembled WGS sequence"/>
</dbReference>
<evidence type="ECO:0008006" key="4">
    <source>
        <dbReference type="Google" id="ProtNLM"/>
    </source>
</evidence>
<accession>M6V2U1</accession>